<sequence>MTATRARLEARIDPDVHSLIKQAAALRGSTVTDFVVTAARVAAQQTVEDATLLRLSREDQRRFAEALMAPPQAAPALRRARDHRKRLLTEG</sequence>
<name>E3CXN8_9BACT</name>
<feature type="compositionally biased region" description="Basic residues" evidence="3">
    <location>
        <begin position="78"/>
        <end position="91"/>
    </location>
</feature>
<dbReference type="EMBL" id="CM001022">
    <property type="protein sequence ID" value="EFQ22631.1"/>
    <property type="molecule type" value="Genomic_DNA"/>
</dbReference>
<dbReference type="RefSeq" id="WP_006299775.1">
    <property type="nucleotide sequence ID" value="NZ_CM001022.1"/>
</dbReference>
<dbReference type="AlphaFoldDB" id="E3CXN8"/>
<evidence type="ECO:0000256" key="2">
    <source>
        <dbReference type="ARBA" id="ARBA00049988"/>
    </source>
</evidence>
<dbReference type="PANTHER" id="PTHR35401">
    <property type="entry name" value="COPG FAMILY HELIX-TURN-HELIX PROTEIN-RELATED-RELATED"/>
    <property type="match status" value="1"/>
</dbReference>
<keyword evidence="5" id="KW-1185">Reference proteome</keyword>
<dbReference type="HOGENOM" id="CLU_152494_2_1_0"/>
<dbReference type="PaxDb" id="584708-Apau_0195"/>
<evidence type="ECO:0000256" key="3">
    <source>
        <dbReference type="SAM" id="MobiDB-lite"/>
    </source>
</evidence>
<feature type="region of interest" description="Disordered" evidence="3">
    <location>
        <begin position="70"/>
        <end position="91"/>
    </location>
</feature>
<reference evidence="4 5" key="1">
    <citation type="journal article" date="2010" name="Stand. Genomic Sci.">
        <title>Non-contiguous finished genome sequence of Aminomonas paucivorans type strain (GLU-3).</title>
        <authorList>
            <person name="Pitluck S."/>
            <person name="Yasawong M."/>
            <person name="Held B."/>
            <person name="Lapidus A."/>
            <person name="Nolan M."/>
            <person name="Copeland A."/>
            <person name="Lucas S."/>
            <person name="Del Rio T.G."/>
            <person name="Tice H."/>
            <person name="Cheng J.F."/>
            <person name="Chertkov O."/>
            <person name="Goodwin L."/>
            <person name="Tapia R."/>
            <person name="Han C."/>
            <person name="Liolios K."/>
            <person name="Ivanova N."/>
            <person name="Mavromatis K."/>
            <person name="Ovchinnikova G."/>
            <person name="Pati A."/>
            <person name="Chen A."/>
            <person name="Palaniappan K."/>
            <person name="Land M."/>
            <person name="Hauser L."/>
            <person name="Chang Y.J."/>
            <person name="Jeffries C.D."/>
            <person name="Pukall R."/>
            <person name="Spring S."/>
            <person name="Rohde M."/>
            <person name="Sikorski J."/>
            <person name="Goker M."/>
            <person name="Woyke T."/>
            <person name="Bristow J."/>
            <person name="Eisen J.A."/>
            <person name="Markowitz V."/>
            <person name="Hugenholtz P."/>
            <person name="Kyrpides N.C."/>
            <person name="Klenk H.P."/>
        </authorList>
    </citation>
    <scope>NUCLEOTIDE SEQUENCE [LARGE SCALE GENOMIC DNA]</scope>
    <source>
        <strain evidence="4 5">DSM 12260</strain>
    </source>
</reference>
<organism evidence="4 5">
    <name type="scientific">Aminomonas paucivorans DSM 12260</name>
    <dbReference type="NCBI Taxonomy" id="584708"/>
    <lineage>
        <taxon>Bacteria</taxon>
        <taxon>Thermotogati</taxon>
        <taxon>Synergistota</taxon>
        <taxon>Synergistia</taxon>
        <taxon>Synergistales</taxon>
        <taxon>Synergistaceae</taxon>
        <taxon>Aminomonas</taxon>
    </lineage>
</organism>
<dbReference type="Pfam" id="PF08681">
    <property type="entry name" value="TacA1"/>
    <property type="match status" value="1"/>
</dbReference>
<gene>
    <name evidence="4" type="ORF">Apau_0195</name>
</gene>
<accession>E3CXN8</accession>
<proteinExistence type="inferred from homology"/>
<comment type="similarity">
    <text evidence="2">Belongs to the TacA antitoxin family.</text>
</comment>
<evidence type="ECO:0000313" key="4">
    <source>
        <dbReference type="EMBL" id="EFQ22631.1"/>
    </source>
</evidence>
<keyword evidence="1" id="KW-1277">Toxin-antitoxin system</keyword>
<dbReference type="InterPro" id="IPR014795">
    <property type="entry name" value="TacA_1-like"/>
</dbReference>
<evidence type="ECO:0008006" key="6">
    <source>
        <dbReference type="Google" id="ProtNLM"/>
    </source>
</evidence>
<dbReference type="Proteomes" id="UP000005096">
    <property type="component" value="Chromosome"/>
</dbReference>
<evidence type="ECO:0000313" key="5">
    <source>
        <dbReference type="Proteomes" id="UP000005096"/>
    </source>
</evidence>
<dbReference type="SUPFAM" id="SSF47598">
    <property type="entry name" value="Ribbon-helix-helix"/>
    <property type="match status" value="1"/>
</dbReference>
<protein>
    <recommendedName>
        <fullName evidence="6">DUF1778 domain-containing protein</fullName>
    </recommendedName>
</protein>
<dbReference type="InterPro" id="IPR010985">
    <property type="entry name" value="Ribbon_hlx_hlx"/>
</dbReference>
<dbReference type="Gene3D" id="1.20.5.780">
    <property type="entry name" value="Single helix bin"/>
    <property type="match status" value="1"/>
</dbReference>
<dbReference type="eggNOG" id="COG4453">
    <property type="taxonomic scope" value="Bacteria"/>
</dbReference>
<dbReference type="STRING" id="584708.Apau_0195"/>
<dbReference type="GO" id="GO:0006355">
    <property type="term" value="P:regulation of DNA-templated transcription"/>
    <property type="evidence" value="ECO:0007669"/>
    <property type="project" value="InterPro"/>
</dbReference>
<dbReference type="PANTHER" id="PTHR35401:SF2">
    <property type="entry name" value="ABC-TYPE TRANSPORT SYSTEM"/>
    <property type="match status" value="1"/>
</dbReference>
<evidence type="ECO:0000256" key="1">
    <source>
        <dbReference type="ARBA" id="ARBA00022649"/>
    </source>
</evidence>